<dbReference type="Pfam" id="PF20148">
    <property type="entry name" value="DUF6531"/>
    <property type="match status" value="1"/>
</dbReference>
<gene>
    <name evidence="5" type="ORF">ACFQMG_02795</name>
</gene>
<dbReference type="EMBL" id="JBHTAJ010000004">
    <property type="protein sequence ID" value="MFC7178488.1"/>
    <property type="molecule type" value="Genomic_DNA"/>
</dbReference>
<dbReference type="Proteomes" id="UP001596435">
    <property type="component" value="Unassembled WGS sequence"/>
</dbReference>
<feature type="compositionally biased region" description="Gly residues" evidence="2">
    <location>
        <begin position="74"/>
        <end position="90"/>
    </location>
</feature>
<dbReference type="Gene3D" id="2.180.10.10">
    <property type="entry name" value="RHS repeat-associated core"/>
    <property type="match status" value="3"/>
</dbReference>
<evidence type="ECO:0000259" key="3">
    <source>
        <dbReference type="Pfam" id="PF20148"/>
    </source>
</evidence>
<keyword evidence="6" id="KW-1185">Reference proteome</keyword>
<keyword evidence="1" id="KW-0677">Repeat</keyword>
<evidence type="ECO:0000256" key="2">
    <source>
        <dbReference type="SAM" id="MobiDB-lite"/>
    </source>
</evidence>
<evidence type="ECO:0000313" key="5">
    <source>
        <dbReference type="EMBL" id="MFC7178488.1"/>
    </source>
</evidence>
<dbReference type="NCBIfam" id="TIGR03696">
    <property type="entry name" value="Rhs_assc_core"/>
    <property type="match status" value="1"/>
</dbReference>
<dbReference type="InterPro" id="IPR031325">
    <property type="entry name" value="RHS_repeat"/>
</dbReference>
<evidence type="ECO:0000313" key="6">
    <source>
        <dbReference type="Proteomes" id="UP001596435"/>
    </source>
</evidence>
<dbReference type="InterPro" id="IPR056823">
    <property type="entry name" value="TEN-like_YD-shell"/>
</dbReference>
<dbReference type="InterPro" id="IPR022385">
    <property type="entry name" value="Rhs_assc_core"/>
</dbReference>
<comment type="caution">
    <text evidence="5">The sequence shown here is derived from an EMBL/GenBank/DDBJ whole genome shotgun (WGS) entry which is preliminary data.</text>
</comment>
<protein>
    <submittedName>
        <fullName evidence="5">RHS repeat-associated core domain-containing protein</fullName>
    </submittedName>
</protein>
<dbReference type="InterPro" id="IPR006530">
    <property type="entry name" value="YD"/>
</dbReference>
<dbReference type="InterPro" id="IPR045351">
    <property type="entry name" value="DUF6531"/>
</dbReference>
<dbReference type="SUPFAM" id="SSF69304">
    <property type="entry name" value="Tricorn protease N-terminal domain"/>
    <property type="match status" value="1"/>
</dbReference>
<evidence type="ECO:0000256" key="1">
    <source>
        <dbReference type="ARBA" id="ARBA00022737"/>
    </source>
</evidence>
<dbReference type="InterPro" id="IPR050708">
    <property type="entry name" value="T6SS_VgrG/RHS"/>
</dbReference>
<accession>A0ABW2FMN9</accession>
<feature type="domain" description="Teneurin-like YD-shell" evidence="4">
    <location>
        <begin position="805"/>
        <end position="968"/>
    </location>
</feature>
<feature type="compositionally biased region" description="Polar residues" evidence="2">
    <location>
        <begin position="751"/>
        <end position="761"/>
    </location>
</feature>
<feature type="region of interest" description="Disordered" evidence="2">
    <location>
        <begin position="64"/>
        <end position="114"/>
    </location>
</feature>
<evidence type="ECO:0000259" key="4">
    <source>
        <dbReference type="Pfam" id="PF25023"/>
    </source>
</evidence>
<dbReference type="PANTHER" id="PTHR32305">
    <property type="match status" value="1"/>
</dbReference>
<dbReference type="NCBIfam" id="TIGR01643">
    <property type="entry name" value="YD_repeat_2x"/>
    <property type="match status" value="12"/>
</dbReference>
<dbReference type="Pfam" id="PF05593">
    <property type="entry name" value="RHS_repeat"/>
    <property type="match status" value="4"/>
</dbReference>
<sequence length="1269" mass="139164">MSNQIVKALEHGAEKLGKTLAEDAAKAMKGFYRKAGDNLKQVAKNTREVEAKHTKDLEKILHSGKNEMPRSPHGSGGGPGHGSGPHNGGQGRRHVEDPHGPGRPQESRCQGGEPVDMATGLMFIEQQDLSLPGALPLLFKRSFESNYRAGWWMGPKWACTFDERLEIDAEGVVHLTADRIAQAYPHPTRDEPSRASAGARLDLAVDAAGDYALTDHAGGLVREFTLQPAGDVALLTAIRDRIGHRVDFAYDTDGVPLSMTHSGGYRVLVTTDSGRITALRLAGAGDEGRDRLLTRYGYTDGHLTSVYNTSGRPLRFANDSQGRIVSWTDRNGTQYRYTYDPHDRVVDEGAADGTLRFHFEYGAPDPVTGIRVNSETNALGHTTRYQVNERSQIVAQVDPVGNATLFERDEYDRLLSRTDPLGRTTRFAYDGVGDVVAVTRPDGEQSTAAYFGDTSMPTAITRPGGLTWLQTYDESGLRTSVTEPTGATTHYRYDEAGHLAAVTDPLGHSTLVRCNAAGLPVEIVDRNGATSRYERDAFGRVTAVTDQLGGVTRLAWTAEGKLSSYAAADGATETWAYDDEGNLLTHTDRLGQVTSYEYTPFETIAARTDPDGSRLVFGYDADMNLVSVTNPLSQSWTYRYDAAGRLVGETDFHGRTVSYRLDAAGQLLSRTSPTGGEVHYAYDSLGRLVTKNVDDATTTYAYDPAGHLLRATGPDADVLRTVDALGNLLSETVNGRTLSHTRDLLGRSVHRTTPTGHSSAWSYDPEGRRTSMATPDGALEFSYDAAGREHERTIGERLTLASSWDSEHRLTSQILRSEQDVVLQRRDYTYRADGVLTGIDDQLNGLKVFEHDAGGRVTAVQAGDWTETYAYDAVGNLTDADWPATGATKAAVGTRSYSGTQLTTAGRVRYEYDAAGRTVLRQVARLSKKPDTWRYTWDTEDRLTEVVTPDGTRWRYLYDPFGRRTAKHRLSLDGAGVQERTEFTWDGSVLAEQTTRAPYLPGPHTLSWDHKGLQPLAQTEAIADQDQVNRRFFAIVTDLVGTPTELVDPATGAIAWRATPTVWGHTTWPNDSTTYTPLRFTGQYFDPETRLHYNLNRYYDPETARYTSPDPLGLSPAPNPDGYVHNPHTWCDPLGLTPEGIPDVKKHLMDLGKQRVKDVAAGLGEDEKPPGAYTVGRDRTTGKIYYGDSGPETGHHQKVNEALPSESQREDKRPPGVCGEPRMFTNAIKDGADPKNVDLVTVNPKGKKFKMCENCGSWVPGFGGEVLTG</sequence>
<dbReference type="RefSeq" id="WP_345707895.1">
    <property type="nucleotide sequence ID" value="NZ_BAABKV010000001.1"/>
</dbReference>
<feature type="domain" description="DUF6531" evidence="3">
    <location>
        <begin position="112"/>
        <end position="179"/>
    </location>
</feature>
<organism evidence="5 6">
    <name type="scientific">Kitasatospora paranensis</name>
    <dbReference type="NCBI Taxonomy" id="258053"/>
    <lineage>
        <taxon>Bacteria</taxon>
        <taxon>Bacillati</taxon>
        <taxon>Actinomycetota</taxon>
        <taxon>Actinomycetes</taxon>
        <taxon>Kitasatosporales</taxon>
        <taxon>Streptomycetaceae</taxon>
        <taxon>Kitasatospora</taxon>
    </lineage>
</organism>
<feature type="domain" description="Teneurin-like YD-shell" evidence="4">
    <location>
        <begin position="559"/>
        <end position="707"/>
    </location>
</feature>
<proteinExistence type="predicted"/>
<reference evidence="6" key="1">
    <citation type="journal article" date="2019" name="Int. J. Syst. Evol. Microbiol.">
        <title>The Global Catalogue of Microorganisms (GCM) 10K type strain sequencing project: providing services to taxonomists for standard genome sequencing and annotation.</title>
        <authorList>
            <consortium name="The Broad Institute Genomics Platform"/>
            <consortium name="The Broad Institute Genome Sequencing Center for Infectious Disease"/>
            <person name="Wu L."/>
            <person name="Ma J."/>
        </authorList>
    </citation>
    <scope>NUCLEOTIDE SEQUENCE [LARGE SCALE GENOMIC DNA]</scope>
    <source>
        <strain evidence="6">CGMCC 1.12859</strain>
    </source>
</reference>
<dbReference type="PANTHER" id="PTHR32305:SF15">
    <property type="entry name" value="PROTEIN RHSA-RELATED"/>
    <property type="match status" value="1"/>
</dbReference>
<name>A0ABW2FMN9_9ACTN</name>
<feature type="region of interest" description="Disordered" evidence="2">
    <location>
        <begin position="749"/>
        <end position="774"/>
    </location>
</feature>
<dbReference type="Pfam" id="PF25023">
    <property type="entry name" value="TEN_YD-shell"/>
    <property type="match status" value="2"/>
</dbReference>